<organism evidence="3 4">
    <name type="scientific">Cellulophaga fucicola</name>
    <dbReference type="NCBI Taxonomy" id="76595"/>
    <lineage>
        <taxon>Bacteria</taxon>
        <taxon>Pseudomonadati</taxon>
        <taxon>Bacteroidota</taxon>
        <taxon>Flavobacteriia</taxon>
        <taxon>Flavobacteriales</taxon>
        <taxon>Flavobacteriaceae</taxon>
        <taxon>Cellulophaga</taxon>
    </lineage>
</organism>
<evidence type="ECO:0000313" key="4">
    <source>
        <dbReference type="Proteomes" id="UP000183257"/>
    </source>
</evidence>
<dbReference type="Pfam" id="PF04851">
    <property type="entry name" value="ResIII"/>
    <property type="match status" value="1"/>
</dbReference>
<dbReference type="STRING" id="76595.SAMN05660313_02107"/>
<dbReference type="Proteomes" id="UP000183257">
    <property type="component" value="Unassembled WGS sequence"/>
</dbReference>
<dbReference type="GO" id="GO:0016787">
    <property type="term" value="F:hydrolase activity"/>
    <property type="evidence" value="ECO:0007669"/>
    <property type="project" value="InterPro"/>
</dbReference>
<dbReference type="PROSITE" id="PS51192">
    <property type="entry name" value="HELICASE_ATP_BIND_1"/>
    <property type="match status" value="1"/>
</dbReference>
<dbReference type="PANTHER" id="PTHR47396:SF1">
    <property type="entry name" value="ATP-DEPENDENT HELICASE IRC3-RELATED"/>
    <property type="match status" value="1"/>
</dbReference>
<dbReference type="AlphaFoldDB" id="A0A1K1PQ55"/>
<keyword evidence="4" id="KW-1185">Reference proteome</keyword>
<proteinExistence type="predicted"/>
<dbReference type="Gene3D" id="3.40.50.300">
    <property type="entry name" value="P-loop containing nucleotide triphosphate hydrolases"/>
    <property type="match status" value="2"/>
</dbReference>
<keyword evidence="1" id="KW-0472">Membrane</keyword>
<dbReference type="EMBL" id="FPIY01000002">
    <property type="protein sequence ID" value="SFW49673.1"/>
    <property type="molecule type" value="Genomic_DNA"/>
</dbReference>
<dbReference type="InterPro" id="IPR014001">
    <property type="entry name" value="Helicase_ATP-bd"/>
</dbReference>
<dbReference type="SUPFAM" id="SSF52540">
    <property type="entry name" value="P-loop containing nucleoside triphosphate hydrolases"/>
    <property type="match status" value="2"/>
</dbReference>
<dbReference type="GO" id="GO:0005829">
    <property type="term" value="C:cytosol"/>
    <property type="evidence" value="ECO:0007669"/>
    <property type="project" value="TreeGrafter"/>
</dbReference>
<dbReference type="PANTHER" id="PTHR47396">
    <property type="entry name" value="TYPE I RESTRICTION ENZYME ECOKI R PROTEIN"/>
    <property type="match status" value="1"/>
</dbReference>
<evidence type="ECO:0000313" key="3">
    <source>
        <dbReference type="EMBL" id="SFW49673.1"/>
    </source>
</evidence>
<gene>
    <name evidence="3" type="ORF">SAMN05660313_02107</name>
</gene>
<feature type="domain" description="Helicase ATP-binding" evidence="2">
    <location>
        <begin position="47"/>
        <end position="209"/>
    </location>
</feature>
<dbReference type="SMART" id="SM00487">
    <property type="entry name" value="DEXDc"/>
    <property type="match status" value="1"/>
</dbReference>
<dbReference type="InterPro" id="IPR006935">
    <property type="entry name" value="Helicase/UvrB_N"/>
</dbReference>
<dbReference type="InterPro" id="IPR027417">
    <property type="entry name" value="P-loop_NTPase"/>
</dbReference>
<evidence type="ECO:0000259" key="2">
    <source>
        <dbReference type="PROSITE" id="PS51192"/>
    </source>
</evidence>
<reference evidence="4" key="1">
    <citation type="submission" date="2016-11" db="EMBL/GenBank/DDBJ databases">
        <authorList>
            <person name="Varghese N."/>
            <person name="Submissions S."/>
        </authorList>
    </citation>
    <scope>NUCLEOTIDE SEQUENCE [LARGE SCALE GENOMIC DNA]</scope>
    <source>
        <strain evidence="4">DSM 24786</strain>
    </source>
</reference>
<feature type="transmembrane region" description="Helical" evidence="1">
    <location>
        <begin position="689"/>
        <end position="707"/>
    </location>
</feature>
<keyword evidence="1" id="KW-1133">Transmembrane helix</keyword>
<feature type="transmembrane region" description="Helical" evidence="1">
    <location>
        <begin position="713"/>
        <end position="734"/>
    </location>
</feature>
<dbReference type="InterPro" id="IPR050742">
    <property type="entry name" value="Helicase_Restrict-Modif_Enz"/>
</dbReference>
<sequence>MFTLVESKLLNINQKSRNHSLHLSTINNILQFKFTWRTYQKKFLDNFDTHISDKHLHVVAPPGSGKTILGLEMIKRVNQTTLVLSPSLTIRNQWKDRMQSFFLEDKLYTNYSLNIKKPKQITFATYQALHALHKGFKKEENQETLVNFIKKNNIKTIVLDEAHHLKNEWWKCLFEIKKAEDITVISLTATPPYDSEPSEVKKYFDLCGPIDDEIVVPDLVKNGDLCPHQDYVHFSKPDEDQIKYILTYRENILKFINTLVDDTEFANILQEHPYYKNTEEELENIYSKPLYYSSLLIFLNATKVVVPKEKIAVLGFDDDKIEFPNLNYNWLQVLLQGVLVVQRELLLPFEEKLHNIERDLRKIGAFNKKRVDFVGAEDLYRTLANSPSKLKSINAIITAESDNLKDDLRAVILTDFIRKEFLYFDGSKLEELNKLGVVSIFQYLRTQSTHKEQLGVLTGSIVILHKNAIINLKKIVNETEFTATPLEVDTDFVIITSFTKGKNTVVSAVTTLFENGAIKVLIGTKALLGEGWDAPAINTLVLASYVGSFVSSNQMRGRAIRTQLGNTNKTGNIWHLACIDPTDPEGGKDLEKLTRRFNAFIGVALKGEPYIVNGLDRLGLPLQFSAEIDLDSINKDTFSIATQRNLISKRWKKAIGKGAVYIRELKILYPYKEPYTRQKKLRSVNASKYLLLEVLVGTFALIPEFILKNLGILLSKGIIQFVSLFFGAVFLGFVPRAYKALKLYFLFGNTERKTKKIAETVLHSLIALHKITTPLGKVKLETEQYSTGVFACYITGATTNESSLFITALEEIIAPVDNPKYVIDDSSWLKRKWNLRTYYVVPAIFAKRKTEAEKFHFYWKKFVGNSTLVYTRTKHGRKQLVKARLAHIIYQFKDASKKATTWR</sequence>
<keyword evidence="1" id="KW-0812">Transmembrane</keyword>
<dbReference type="CDD" id="cd18785">
    <property type="entry name" value="SF2_C"/>
    <property type="match status" value="1"/>
</dbReference>
<name>A0A1K1PQ55_9FLAO</name>
<evidence type="ECO:0000256" key="1">
    <source>
        <dbReference type="SAM" id="Phobius"/>
    </source>
</evidence>
<dbReference type="GO" id="GO:0003677">
    <property type="term" value="F:DNA binding"/>
    <property type="evidence" value="ECO:0007669"/>
    <property type="project" value="InterPro"/>
</dbReference>
<dbReference type="GO" id="GO:0005524">
    <property type="term" value="F:ATP binding"/>
    <property type="evidence" value="ECO:0007669"/>
    <property type="project" value="InterPro"/>
</dbReference>
<accession>A0A1K1PQ55</accession>
<protein>
    <submittedName>
        <fullName evidence="3">Type III restriction enzyme, res subunit</fullName>
    </submittedName>
</protein>